<dbReference type="Gramene" id="OBART03G36430.1">
    <property type="protein sequence ID" value="OBART03G36430.1"/>
    <property type="gene ID" value="OBART03G36430"/>
</dbReference>
<keyword evidence="2" id="KW-1185">Reference proteome</keyword>
<sequence length="87" mass="9294">MGEELPLSGLVVCAGKRLAVAVSRLPSWLSKPLFVEPLPSYGQILSWPWGAPGEGRPGGLCRGWQCHGDVREQACFGASGAWLMSKV</sequence>
<evidence type="ECO:0000313" key="1">
    <source>
        <dbReference type="EnsemblPlants" id="OBART03G36430.1"/>
    </source>
</evidence>
<dbReference type="AlphaFoldDB" id="A0A0D3FPV0"/>
<proteinExistence type="predicted"/>
<reference evidence="1" key="2">
    <citation type="submission" date="2015-03" db="UniProtKB">
        <authorList>
            <consortium name="EnsemblPlants"/>
        </authorList>
    </citation>
    <scope>IDENTIFICATION</scope>
</reference>
<dbReference type="HOGENOM" id="CLU_2486938_0_0_1"/>
<dbReference type="Proteomes" id="UP000026960">
    <property type="component" value="Chromosome 3"/>
</dbReference>
<accession>A0A0D3FPV0</accession>
<reference evidence="1" key="1">
    <citation type="journal article" date="2009" name="Rice">
        <title>De Novo Next Generation Sequencing of Plant Genomes.</title>
        <authorList>
            <person name="Rounsley S."/>
            <person name="Marri P.R."/>
            <person name="Yu Y."/>
            <person name="He R."/>
            <person name="Sisneros N."/>
            <person name="Goicoechea J.L."/>
            <person name="Lee S.J."/>
            <person name="Angelova A."/>
            <person name="Kudrna D."/>
            <person name="Luo M."/>
            <person name="Affourtit J."/>
            <person name="Desany B."/>
            <person name="Knight J."/>
            <person name="Niazi F."/>
            <person name="Egholm M."/>
            <person name="Wing R.A."/>
        </authorList>
    </citation>
    <scope>NUCLEOTIDE SEQUENCE [LARGE SCALE GENOMIC DNA]</scope>
    <source>
        <strain evidence="1">cv. IRGC 105608</strain>
    </source>
</reference>
<dbReference type="PaxDb" id="65489-OBART03G36430.1"/>
<evidence type="ECO:0000313" key="2">
    <source>
        <dbReference type="Proteomes" id="UP000026960"/>
    </source>
</evidence>
<dbReference type="EnsemblPlants" id="OBART03G36430.1">
    <property type="protein sequence ID" value="OBART03G36430.1"/>
    <property type="gene ID" value="OBART03G36430"/>
</dbReference>
<organism evidence="1">
    <name type="scientific">Oryza barthii</name>
    <dbReference type="NCBI Taxonomy" id="65489"/>
    <lineage>
        <taxon>Eukaryota</taxon>
        <taxon>Viridiplantae</taxon>
        <taxon>Streptophyta</taxon>
        <taxon>Embryophyta</taxon>
        <taxon>Tracheophyta</taxon>
        <taxon>Spermatophyta</taxon>
        <taxon>Magnoliopsida</taxon>
        <taxon>Liliopsida</taxon>
        <taxon>Poales</taxon>
        <taxon>Poaceae</taxon>
        <taxon>BOP clade</taxon>
        <taxon>Oryzoideae</taxon>
        <taxon>Oryzeae</taxon>
        <taxon>Oryzinae</taxon>
        <taxon>Oryza</taxon>
    </lineage>
</organism>
<name>A0A0D3FPV0_9ORYZ</name>
<protein>
    <submittedName>
        <fullName evidence="1">Uncharacterized protein</fullName>
    </submittedName>
</protein>